<feature type="region of interest" description="Disordered" evidence="1">
    <location>
        <begin position="87"/>
        <end position="129"/>
    </location>
</feature>
<dbReference type="Proteomes" id="UP000256661">
    <property type="component" value="Unassembled WGS sequence"/>
</dbReference>
<gene>
    <name evidence="2" type="ORF">DFJ69_3208</name>
</gene>
<keyword evidence="3" id="KW-1185">Reference proteome</keyword>
<name>A0A3D9SUM8_9ACTN</name>
<sequence>MISPSASRNGHHFGTDGGFGRGVLRGLGTRGTEGPLRPRPGGGTGRETRRFRFFVAPADGVAVTVGAVAPGTGGATTGLGVAVTTPAVLPAASPPPGETRRNAPHSTAATPTATSMSGARGRRPNRPGG</sequence>
<protein>
    <submittedName>
        <fullName evidence="2">Uncharacterized protein</fullName>
    </submittedName>
</protein>
<reference evidence="2 3" key="1">
    <citation type="submission" date="2018-08" db="EMBL/GenBank/DDBJ databases">
        <title>Sequencing the genomes of 1000 actinobacteria strains.</title>
        <authorList>
            <person name="Klenk H.-P."/>
        </authorList>
    </citation>
    <scope>NUCLEOTIDE SEQUENCE [LARGE SCALE GENOMIC DNA]</scope>
    <source>
        <strain evidence="2 3">DSM 43927</strain>
    </source>
</reference>
<dbReference type="RefSeq" id="WP_116023183.1">
    <property type="nucleotide sequence ID" value="NZ_QTTT01000001.1"/>
</dbReference>
<comment type="caution">
    <text evidence="2">The sequence shown here is derived from an EMBL/GenBank/DDBJ whole genome shotgun (WGS) entry which is preliminary data.</text>
</comment>
<accession>A0A3D9SUM8</accession>
<organism evidence="2 3">
    <name type="scientific">Thermomonospora umbrina</name>
    <dbReference type="NCBI Taxonomy" id="111806"/>
    <lineage>
        <taxon>Bacteria</taxon>
        <taxon>Bacillati</taxon>
        <taxon>Actinomycetota</taxon>
        <taxon>Actinomycetes</taxon>
        <taxon>Streptosporangiales</taxon>
        <taxon>Thermomonosporaceae</taxon>
        <taxon>Thermomonospora</taxon>
    </lineage>
</organism>
<evidence type="ECO:0000313" key="2">
    <source>
        <dbReference type="EMBL" id="REE97733.1"/>
    </source>
</evidence>
<feature type="compositionally biased region" description="Basic residues" evidence="1">
    <location>
        <begin position="120"/>
        <end position="129"/>
    </location>
</feature>
<evidence type="ECO:0000313" key="3">
    <source>
        <dbReference type="Proteomes" id="UP000256661"/>
    </source>
</evidence>
<feature type="region of interest" description="Disordered" evidence="1">
    <location>
        <begin position="1"/>
        <end position="49"/>
    </location>
</feature>
<dbReference type="EMBL" id="QTTT01000001">
    <property type="protein sequence ID" value="REE97733.1"/>
    <property type="molecule type" value="Genomic_DNA"/>
</dbReference>
<feature type="compositionally biased region" description="Low complexity" evidence="1">
    <location>
        <begin position="104"/>
        <end position="119"/>
    </location>
</feature>
<proteinExistence type="predicted"/>
<evidence type="ECO:0000256" key="1">
    <source>
        <dbReference type="SAM" id="MobiDB-lite"/>
    </source>
</evidence>
<feature type="compositionally biased region" description="Gly residues" evidence="1">
    <location>
        <begin position="15"/>
        <end position="31"/>
    </location>
</feature>
<dbReference type="AlphaFoldDB" id="A0A3D9SUM8"/>